<reference evidence="3" key="2">
    <citation type="submission" date="2015-01" db="EMBL/GenBank/DDBJ databases">
        <title>Complete genome sequence of Methylobacterium aquaticum strain 22A.</title>
        <authorList>
            <person name="Tani A."/>
            <person name="Ogura Y."/>
            <person name="Hayashi T."/>
        </authorList>
    </citation>
    <scope>NUCLEOTIDE SEQUENCE [LARGE SCALE GENOMIC DNA]</scope>
    <source>
        <strain evidence="3">MA-22A</strain>
        <plasmid evidence="3">Plasmid pMaq22A_1p DNA</plasmid>
    </source>
</reference>
<organism evidence="2 3">
    <name type="scientific">Methylobacterium aquaticum</name>
    <dbReference type="NCBI Taxonomy" id="270351"/>
    <lineage>
        <taxon>Bacteria</taxon>
        <taxon>Pseudomonadati</taxon>
        <taxon>Pseudomonadota</taxon>
        <taxon>Alphaproteobacteria</taxon>
        <taxon>Hyphomicrobiales</taxon>
        <taxon>Methylobacteriaceae</taxon>
        <taxon>Methylobacterium</taxon>
    </lineage>
</organism>
<reference evidence="2 3" key="1">
    <citation type="journal article" date="2015" name="Genome Announc.">
        <title>Complete Genome Sequence of Methylobacterium aquaticum Strain 22A, Isolated from Racomitrium japonicum Moss.</title>
        <authorList>
            <person name="Tani A."/>
            <person name="Ogura Y."/>
            <person name="Hayashi T."/>
            <person name="Kimbara K."/>
        </authorList>
    </citation>
    <scope>NUCLEOTIDE SEQUENCE [LARGE SCALE GENOMIC DNA]</scope>
    <source>
        <strain evidence="2 3">MA-22A</strain>
        <plasmid evidence="3">Plasmid pMaq22A_1p DNA</plasmid>
    </source>
</reference>
<evidence type="ECO:0000256" key="1">
    <source>
        <dbReference type="SAM" id="MobiDB-lite"/>
    </source>
</evidence>
<feature type="region of interest" description="Disordered" evidence="1">
    <location>
        <begin position="1"/>
        <end position="58"/>
    </location>
</feature>
<evidence type="ECO:0000313" key="2">
    <source>
        <dbReference type="EMBL" id="BAQ48768.1"/>
    </source>
</evidence>
<dbReference type="KEGG" id="maqu:Maq22A_1p32245"/>
<accession>A0A0C6FK04</accession>
<keyword evidence="2" id="KW-0614">Plasmid</keyword>
<name>A0A0C6FK04_9HYPH</name>
<feature type="region of interest" description="Disordered" evidence="1">
    <location>
        <begin position="97"/>
        <end position="119"/>
    </location>
</feature>
<evidence type="ECO:0000313" key="3">
    <source>
        <dbReference type="Proteomes" id="UP000061432"/>
    </source>
</evidence>
<dbReference type="PATRIC" id="fig|270351.10.peg.5761"/>
<geneLocation type="plasmid" evidence="3">
    <name>pMaq22A_1p DNA</name>
</geneLocation>
<sequence>MPSGKRPHQILPTLSRRCRDTPDRASKDEETGKIGNLRRDNQAKSFPNPEKAMVPGRQDAKILSSQSNIARKYAGIVLTTGCRDAMRRAYPAPVAATAATMQRERDHAPPRGCAPLRDA</sequence>
<protein>
    <submittedName>
        <fullName evidence="2">Uncharacterized protein</fullName>
    </submittedName>
</protein>
<dbReference type="EMBL" id="AP014705">
    <property type="protein sequence ID" value="BAQ48768.1"/>
    <property type="molecule type" value="Genomic_DNA"/>
</dbReference>
<gene>
    <name evidence="2" type="ORF">Maq22A_1p32245</name>
</gene>
<dbReference type="Proteomes" id="UP000061432">
    <property type="component" value="Plasmid pMaq22A_1p"/>
</dbReference>
<proteinExistence type="predicted"/>
<dbReference type="AlphaFoldDB" id="A0A0C6FK04"/>
<feature type="compositionally biased region" description="Basic and acidic residues" evidence="1">
    <location>
        <begin position="17"/>
        <end position="42"/>
    </location>
</feature>